<proteinExistence type="predicted"/>
<dbReference type="EMBL" id="LR907134">
    <property type="protein sequence ID" value="CAD7254050.1"/>
    <property type="molecule type" value="Genomic_DNA"/>
</dbReference>
<sequence length="416" mass="46201">MDASIVQKTTYSCKINEGVYFVQKRYFHPSESLTSYLQLRGALLNGEHVTSVGYGERCSNPFPGYRIAQGGSFHLQFYVNLGKFHDADEEYILLEYSSLALFPEDSLNFLSIQMKVRQNGRVEIVNSAYDILTWENEYPFADPLQCDIDVSVGFYRVPGEQYNQYTTFFEIEEALLSGQELQAAVLRGGCSETVLKGKAPREEWSGTGVRLLDWVQFADELGHSIFFAQTLAASEDGANLQEYWLRDTGALEMTVTNFNPATGDVTSQVVYTCPLTSGLLMSSPARQSSPLSSYYSVYAAMLTGLHLEARVDFRLCEDPTGSGQDFSGITSGAYLRELYFANPETPESVIASASYTMVSDLTDGNGFAYQSMVILFDPTDLVIVLPAYWTTVDGVWTNILGAEFYLECNLGEGVVV</sequence>
<dbReference type="Proteomes" id="UP000677054">
    <property type="component" value="Unassembled WGS sequence"/>
</dbReference>
<protein>
    <submittedName>
        <fullName evidence="1">Uncharacterized protein</fullName>
    </submittedName>
</protein>
<feature type="non-terminal residue" evidence="1">
    <location>
        <position position="1"/>
    </location>
</feature>
<name>A0A7R9FSY8_9CRUS</name>
<evidence type="ECO:0000313" key="2">
    <source>
        <dbReference type="Proteomes" id="UP000677054"/>
    </source>
</evidence>
<organism evidence="1">
    <name type="scientific">Darwinula stevensoni</name>
    <dbReference type="NCBI Taxonomy" id="69355"/>
    <lineage>
        <taxon>Eukaryota</taxon>
        <taxon>Metazoa</taxon>
        <taxon>Ecdysozoa</taxon>
        <taxon>Arthropoda</taxon>
        <taxon>Crustacea</taxon>
        <taxon>Oligostraca</taxon>
        <taxon>Ostracoda</taxon>
        <taxon>Podocopa</taxon>
        <taxon>Podocopida</taxon>
        <taxon>Darwinulocopina</taxon>
        <taxon>Darwinuloidea</taxon>
        <taxon>Darwinulidae</taxon>
        <taxon>Darwinula</taxon>
    </lineage>
</organism>
<dbReference type="EMBL" id="CAJPEV010007617">
    <property type="protein sequence ID" value="CAG0904852.1"/>
    <property type="molecule type" value="Genomic_DNA"/>
</dbReference>
<reference evidence="1" key="1">
    <citation type="submission" date="2020-11" db="EMBL/GenBank/DDBJ databases">
        <authorList>
            <person name="Tran Van P."/>
        </authorList>
    </citation>
    <scope>NUCLEOTIDE SEQUENCE</scope>
</reference>
<evidence type="ECO:0000313" key="1">
    <source>
        <dbReference type="EMBL" id="CAD7254050.1"/>
    </source>
</evidence>
<keyword evidence="2" id="KW-1185">Reference proteome</keyword>
<gene>
    <name evidence="1" type="ORF">DSTB1V02_LOCUS13796</name>
</gene>
<dbReference type="AlphaFoldDB" id="A0A7R9FSY8"/>
<accession>A0A7R9FSY8</accession>